<reference evidence="2 3" key="1">
    <citation type="journal article" date="2011" name="Proc. Natl. Acad. Sci. U.S.A.">
        <title>Evolutionary erosion of yeast sex chromosomes by mating-type switching accidents.</title>
        <authorList>
            <person name="Gordon J.L."/>
            <person name="Armisen D."/>
            <person name="Proux-Wera E."/>
            <person name="Oheigeartaigh S.S."/>
            <person name="Byrne K.P."/>
            <person name="Wolfe K.H."/>
        </authorList>
    </citation>
    <scope>NUCLEOTIDE SEQUENCE [LARGE SCALE GENOMIC DNA]</scope>
    <source>
        <strain evidence="3">ATCC MYA-139 / BCRC 22969 / CBS 8797 / CCRC 22969 / KCTC 17520 / NBRC 10181 / NCYC 3082</strain>
    </source>
</reference>
<keyword evidence="3" id="KW-1185">Reference proteome</keyword>
<gene>
    <name evidence="2" type="primary">KNAG0K01820</name>
    <name evidence="2" type="ordered locus">KNAG_0K01820</name>
</gene>
<dbReference type="HOGENOM" id="CLU_544174_0_0_1"/>
<proteinExistence type="predicted"/>
<dbReference type="eggNOG" id="ENOG502R6DJ">
    <property type="taxonomic scope" value="Eukaryota"/>
</dbReference>
<dbReference type="OMA" id="HRTEMAP"/>
<feature type="compositionally biased region" description="Low complexity" evidence="1">
    <location>
        <begin position="48"/>
        <end position="57"/>
    </location>
</feature>
<protein>
    <submittedName>
        <fullName evidence="2">Uncharacterized protein</fullName>
    </submittedName>
</protein>
<feature type="compositionally biased region" description="Polar residues" evidence="1">
    <location>
        <begin position="188"/>
        <end position="206"/>
    </location>
</feature>
<dbReference type="STRING" id="1071383.J7S3D9"/>
<dbReference type="OrthoDB" id="4067583at2759"/>
<evidence type="ECO:0000313" key="3">
    <source>
        <dbReference type="Proteomes" id="UP000006310"/>
    </source>
</evidence>
<dbReference type="Proteomes" id="UP000006310">
    <property type="component" value="Chromosome 11"/>
</dbReference>
<evidence type="ECO:0000313" key="2">
    <source>
        <dbReference type="EMBL" id="CCK72547.1"/>
    </source>
</evidence>
<dbReference type="KEGG" id="kng:KNAG_0K01820"/>
<organism evidence="2 3">
    <name type="scientific">Huiozyma naganishii (strain ATCC MYA-139 / BCRC 22969 / CBS 8797 / KCTC 17520 / NBRC 10181 / NCYC 3082 / Yp74L-3)</name>
    <name type="common">Yeast</name>
    <name type="synonym">Kazachstania naganishii</name>
    <dbReference type="NCBI Taxonomy" id="1071383"/>
    <lineage>
        <taxon>Eukaryota</taxon>
        <taxon>Fungi</taxon>
        <taxon>Dikarya</taxon>
        <taxon>Ascomycota</taxon>
        <taxon>Saccharomycotina</taxon>
        <taxon>Saccharomycetes</taxon>
        <taxon>Saccharomycetales</taxon>
        <taxon>Saccharomycetaceae</taxon>
        <taxon>Huiozyma</taxon>
    </lineage>
</organism>
<dbReference type="GO" id="GO:0032174">
    <property type="term" value="C:cellular bud neck septin collar"/>
    <property type="evidence" value="ECO:0007669"/>
    <property type="project" value="EnsemblFungi"/>
</dbReference>
<feature type="region of interest" description="Disordered" evidence="1">
    <location>
        <begin position="150"/>
        <end position="358"/>
    </location>
</feature>
<feature type="compositionally biased region" description="Acidic residues" evidence="1">
    <location>
        <begin position="167"/>
        <end position="177"/>
    </location>
</feature>
<dbReference type="GO" id="GO:0007120">
    <property type="term" value="P:axial cellular bud site selection"/>
    <property type="evidence" value="ECO:0007669"/>
    <property type="project" value="EnsemblFungi"/>
</dbReference>
<dbReference type="GeneID" id="34528314"/>
<feature type="compositionally biased region" description="Low complexity" evidence="1">
    <location>
        <begin position="237"/>
        <end position="255"/>
    </location>
</feature>
<dbReference type="AlphaFoldDB" id="J7S3D9"/>
<evidence type="ECO:0000256" key="1">
    <source>
        <dbReference type="SAM" id="MobiDB-lite"/>
    </source>
</evidence>
<sequence length="429" mass="46246">MSGVSLDNPSPKKSLETQERLSAMINELDLESSDASSLPPVASRKPESGSSSVGSGVAIISPLTAAKLDGGPPGRGQLTSESDSGSSVSYADASNANRMSVQDSAYRYSMVSNYSGVVHEGTEVSYVVKNRDPQGHVGAAPIGIGWTIDKDSVPKVPKVPGGLAGEGVDEGVDEGEGEDRSRELVIKQITNAKPVSRFSSVHSETPSKPPKLQSGDASGANREPILVPAVAPVLEESSSPSQDDSASIQSSIIPPLTTNAHRTKSRRDPHRTEMAPVIPTAPPRSKARPRTMLFNEDGSEVLAPAEEQEQEQDHHEDAQFVDVTPESKGTQVTSDGKSKQRRRRQHRHEKEGKPRPFSTETISQLLSMTRGTLLGSEFAQLEMRVEEKRALERLVDSLSRLTADMVLDPERYEEGLKRLQRATKALDGF</sequence>
<feature type="compositionally biased region" description="Polar residues" evidence="1">
    <location>
        <begin position="77"/>
        <end position="96"/>
    </location>
</feature>
<name>J7S3D9_HUIN7</name>
<dbReference type="RefSeq" id="XP_022466792.1">
    <property type="nucleotide sequence ID" value="XM_022610502.1"/>
</dbReference>
<accession>J7S3D9</accession>
<dbReference type="GO" id="GO:0032177">
    <property type="term" value="C:cellular bud neck split septin rings"/>
    <property type="evidence" value="ECO:0007669"/>
    <property type="project" value="EnsemblFungi"/>
</dbReference>
<reference evidence="3" key="2">
    <citation type="submission" date="2012-08" db="EMBL/GenBank/DDBJ databases">
        <title>Genome sequence of Kazachstania naganishii.</title>
        <authorList>
            <person name="Gordon J.L."/>
            <person name="Armisen D."/>
            <person name="Proux-Wera E."/>
            <person name="OhEigeartaigh S.S."/>
            <person name="Byrne K.P."/>
            <person name="Wolfe K.H."/>
        </authorList>
    </citation>
    <scope>NUCLEOTIDE SEQUENCE [LARGE SCALE GENOMIC DNA]</scope>
    <source>
        <strain evidence="3">ATCC MYA-139 / BCRC 22969 / CBS 8797 / CCRC 22969 / KCTC 17520 / NBRC 10181 / NCYC 3082</strain>
    </source>
</reference>
<dbReference type="GO" id="GO:0045184">
    <property type="term" value="P:establishment of protein localization"/>
    <property type="evidence" value="ECO:0007669"/>
    <property type="project" value="EnsemblFungi"/>
</dbReference>
<dbReference type="GO" id="GO:0005621">
    <property type="term" value="C:cellular bud scar"/>
    <property type="evidence" value="ECO:0007669"/>
    <property type="project" value="EnsemblFungi"/>
</dbReference>
<dbReference type="GO" id="GO:1901900">
    <property type="term" value="P:regulation of protein localization to cell division site"/>
    <property type="evidence" value="ECO:0007669"/>
    <property type="project" value="EnsemblFungi"/>
</dbReference>
<feature type="region of interest" description="Disordered" evidence="1">
    <location>
        <begin position="27"/>
        <end position="96"/>
    </location>
</feature>
<dbReference type="EMBL" id="HE978324">
    <property type="protein sequence ID" value="CCK72547.1"/>
    <property type="molecule type" value="Genomic_DNA"/>
</dbReference>